<evidence type="ECO:0000313" key="1">
    <source>
        <dbReference type="EMBL" id="CAF1322853.1"/>
    </source>
</evidence>
<protein>
    <submittedName>
        <fullName evidence="2">Uncharacterized protein</fullName>
    </submittedName>
</protein>
<comment type="caution">
    <text evidence="2">The sequence shown here is derived from an EMBL/GenBank/DDBJ whole genome shotgun (WGS) entry which is preliminary data.</text>
</comment>
<dbReference type="EMBL" id="CAJOAZ010007981">
    <property type="protein sequence ID" value="CAF4174851.1"/>
    <property type="molecule type" value="Genomic_DNA"/>
</dbReference>
<dbReference type="Proteomes" id="UP000663844">
    <property type="component" value="Unassembled WGS sequence"/>
</dbReference>
<accession>A0A819ZCE4</accession>
<sequence length="392" mass="46441">MITSHSISDIMSIDDQTMTLEETKIVNEELLSDFSTKQNQNETTIDTHQKQTMTGIDFDLIPDYLCQTNQSFKRKVHSILPSTMNLEDLRAIAILMHKIFSIEIIYSLWIVYRKSGMGELQSTFQTNQIGTKVWPKDVRSRIKTSQIQYIDDDDDACLTLVNSCLNDLNTKNNQYRRELIVKTSRLPGYNRSIEHIIEKFVQQRLHSLRIEIDQEIALVQYYYTDQILKRTYLDQKSNENQIQIMKRLCKLKCDQDMTKYEVIFVKEKITIHLASHPFERESIAQSPLINSIRDTKVREQVYKQYKSTAEQARIKMMTVYMECAEGQKQQCQTQYDIEMKEVYKIQRNLPSDQQLTKLMWNLIEQRLANISARIECIYKFKTQLFHLQWTIH</sequence>
<organism evidence="2 3">
    <name type="scientific">Adineta steineri</name>
    <dbReference type="NCBI Taxonomy" id="433720"/>
    <lineage>
        <taxon>Eukaryota</taxon>
        <taxon>Metazoa</taxon>
        <taxon>Spiralia</taxon>
        <taxon>Gnathifera</taxon>
        <taxon>Rotifera</taxon>
        <taxon>Eurotatoria</taxon>
        <taxon>Bdelloidea</taxon>
        <taxon>Adinetida</taxon>
        <taxon>Adinetidae</taxon>
        <taxon>Adineta</taxon>
    </lineage>
</organism>
<name>A0A819ZCE4_9BILA</name>
<evidence type="ECO:0000313" key="3">
    <source>
        <dbReference type="Proteomes" id="UP000663844"/>
    </source>
</evidence>
<evidence type="ECO:0000313" key="2">
    <source>
        <dbReference type="EMBL" id="CAF4174851.1"/>
    </source>
</evidence>
<dbReference type="AlphaFoldDB" id="A0A819ZCE4"/>
<dbReference type="EMBL" id="CAJNOG010000636">
    <property type="protein sequence ID" value="CAF1322853.1"/>
    <property type="molecule type" value="Genomic_DNA"/>
</dbReference>
<reference evidence="2" key="1">
    <citation type="submission" date="2021-02" db="EMBL/GenBank/DDBJ databases">
        <authorList>
            <person name="Nowell W R."/>
        </authorList>
    </citation>
    <scope>NUCLEOTIDE SEQUENCE</scope>
</reference>
<gene>
    <name evidence="1" type="ORF">JYZ213_LOCUS33506</name>
    <name evidence="2" type="ORF">OXD698_LOCUS39384</name>
</gene>
<dbReference type="Proteomes" id="UP000663845">
    <property type="component" value="Unassembled WGS sequence"/>
</dbReference>
<proteinExistence type="predicted"/>